<proteinExistence type="inferred from homology"/>
<dbReference type="InterPro" id="IPR018957">
    <property type="entry name" value="Znf_C3HC4_RING-type"/>
</dbReference>
<dbReference type="InterPro" id="IPR003034">
    <property type="entry name" value="SAP_dom"/>
</dbReference>
<evidence type="ECO:0000256" key="13">
    <source>
        <dbReference type="ARBA" id="ARBA00023125"/>
    </source>
</evidence>
<comment type="similarity">
    <text evidence="4">Belongs to the RAD18 family.</text>
</comment>
<evidence type="ECO:0000259" key="19">
    <source>
        <dbReference type="PROSITE" id="PS50089"/>
    </source>
</evidence>
<dbReference type="Pfam" id="PF02037">
    <property type="entry name" value="SAP"/>
    <property type="match status" value="1"/>
</dbReference>
<evidence type="ECO:0000256" key="18">
    <source>
        <dbReference type="SAM" id="MobiDB-lite"/>
    </source>
</evidence>
<dbReference type="GO" id="GO:0097505">
    <property type="term" value="C:Rad6-Rad18 complex"/>
    <property type="evidence" value="ECO:0007669"/>
    <property type="project" value="TreeGrafter"/>
</dbReference>
<reference evidence="21" key="1">
    <citation type="journal article" date="2014" name="Genome Biol. Evol.">
        <title>Gene Loss Rather Than Gene Gain Is Associated with a Host Jump from Monocots to Dicots in the Smut Fungus Melanopsichium pennsylvanicum.</title>
        <authorList>
            <person name="Sharma R."/>
            <person name="Mishra B."/>
            <person name="Runge F."/>
            <person name="Thines M."/>
        </authorList>
    </citation>
    <scope>NUCLEOTIDE SEQUENCE</scope>
    <source>
        <strain evidence="21">4</strain>
    </source>
</reference>
<keyword evidence="7" id="KW-0808">Transferase</keyword>
<evidence type="ECO:0000256" key="1">
    <source>
        <dbReference type="ARBA" id="ARBA00000900"/>
    </source>
</evidence>
<evidence type="ECO:0000259" key="20">
    <source>
        <dbReference type="PROSITE" id="PS50800"/>
    </source>
</evidence>
<evidence type="ECO:0000256" key="12">
    <source>
        <dbReference type="ARBA" id="ARBA00022833"/>
    </source>
</evidence>
<evidence type="ECO:0000256" key="7">
    <source>
        <dbReference type="ARBA" id="ARBA00022679"/>
    </source>
</evidence>
<evidence type="ECO:0000256" key="15">
    <source>
        <dbReference type="ARBA" id="ARBA00023242"/>
    </source>
</evidence>
<dbReference type="EMBL" id="HG529554">
    <property type="protein sequence ID" value="CDI57191.1"/>
    <property type="molecule type" value="Genomic_DNA"/>
</dbReference>
<dbReference type="InterPro" id="IPR006642">
    <property type="entry name" value="Rad18_UBZ4"/>
</dbReference>
<evidence type="ECO:0000256" key="6">
    <source>
        <dbReference type="ARBA" id="ARBA00015551"/>
    </source>
</evidence>
<accession>A0A077RCW8</accession>
<dbReference type="SUPFAM" id="SSF57850">
    <property type="entry name" value="RING/U-box"/>
    <property type="match status" value="1"/>
</dbReference>
<keyword evidence="14" id="KW-0234">DNA repair</keyword>
<dbReference type="PROSITE" id="PS50089">
    <property type="entry name" value="ZF_RING_2"/>
    <property type="match status" value="1"/>
</dbReference>
<protein>
    <recommendedName>
        <fullName evidence="6">Postreplication repair E3 ubiquitin-protein ligase RAD18</fullName>
        <ecNumber evidence="5">2.3.2.27</ecNumber>
    </recommendedName>
    <alternativeName>
        <fullName evidence="16">RING-type E3 ubiquitin transferase RAD18</fullName>
    </alternativeName>
</protein>
<dbReference type="PROSITE" id="PS50800">
    <property type="entry name" value="SAP"/>
    <property type="match status" value="1"/>
</dbReference>
<evidence type="ECO:0000256" key="4">
    <source>
        <dbReference type="ARBA" id="ARBA00009506"/>
    </source>
</evidence>
<dbReference type="GO" id="GO:0003697">
    <property type="term" value="F:single-stranded DNA binding"/>
    <property type="evidence" value="ECO:0007669"/>
    <property type="project" value="InterPro"/>
</dbReference>
<dbReference type="GO" id="GO:0005634">
    <property type="term" value="C:nucleus"/>
    <property type="evidence" value="ECO:0007669"/>
    <property type="project" value="UniProtKB-SubCell"/>
</dbReference>
<dbReference type="GO" id="GO:0061630">
    <property type="term" value="F:ubiquitin protein ligase activity"/>
    <property type="evidence" value="ECO:0007669"/>
    <property type="project" value="UniProtKB-EC"/>
</dbReference>
<dbReference type="GO" id="GO:0006301">
    <property type="term" value="P:DNA damage tolerance"/>
    <property type="evidence" value="ECO:0007669"/>
    <property type="project" value="InterPro"/>
</dbReference>
<dbReference type="InterPro" id="IPR013083">
    <property type="entry name" value="Znf_RING/FYVE/PHD"/>
</dbReference>
<evidence type="ECO:0000256" key="10">
    <source>
        <dbReference type="ARBA" id="ARBA00022771"/>
    </source>
</evidence>
<keyword evidence="8" id="KW-0479">Metal-binding</keyword>
<keyword evidence="9" id="KW-0227">DNA damage</keyword>
<dbReference type="InterPro" id="IPR017907">
    <property type="entry name" value="Znf_RING_CS"/>
</dbReference>
<dbReference type="UniPathway" id="UPA00143"/>
<evidence type="ECO:0000256" key="9">
    <source>
        <dbReference type="ARBA" id="ARBA00022763"/>
    </source>
</evidence>
<dbReference type="PANTHER" id="PTHR14134">
    <property type="entry name" value="E3 UBIQUITIN-PROTEIN LIGASE RAD18"/>
    <property type="match status" value="1"/>
</dbReference>
<comment type="subcellular location">
    <subcellularLocation>
        <location evidence="2">Nucleus</location>
    </subcellularLocation>
</comment>
<dbReference type="AlphaFoldDB" id="A0A077RCW8"/>
<keyword evidence="11" id="KW-0833">Ubl conjugation pathway</keyword>
<dbReference type="SMART" id="SM00734">
    <property type="entry name" value="ZnF_Rad18"/>
    <property type="match status" value="1"/>
</dbReference>
<keyword evidence="13" id="KW-0238">DNA-binding</keyword>
<keyword evidence="12" id="KW-0862">Zinc</keyword>
<dbReference type="Gene3D" id="3.30.40.10">
    <property type="entry name" value="Zinc/RING finger domain, C3HC4 (zinc finger)"/>
    <property type="match status" value="1"/>
</dbReference>
<dbReference type="PROSITE" id="PS00518">
    <property type="entry name" value="ZF_RING_1"/>
    <property type="match status" value="1"/>
</dbReference>
<feature type="compositionally biased region" description="Basic and acidic residues" evidence="18">
    <location>
        <begin position="455"/>
        <end position="464"/>
    </location>
</feature>
<evidence type="ECO:0000256" key="17">
    <source>
        <dbReference type="PROSITE-ProRule" id="PRU00175"/>
    </source>
</evidence>
<dbReference type="InterPro" id="IPR001841">
    <property type="entry name" value="Znf_RING"/>
</dbReference>
<dbReference type="GO" id="GO:0006281">
    <property type="term" value="P:DNA repair"/>
    <property type="evidence" value="ECO:0007669"/>
    <property type="project" value="UniProtKB-KW"/>
</dbReference>
<dbReference type="GO" id="GO:0008270">
    <property type="term" value="F:zinc ion binding"/>
    <property type="evidence" value="ECO:0007669"/>
    <property type="project" value="UniProtKB-KW"/>
</dbReference>
<evidence type="ECO:0000256" key="2">
    <source>
        <dbReference type="ARBA" id="ARBA00004123"/>
    </source>
</evidence>
<feature type="compositionally biased region" description="Polar residues" evidence="18">
    <location>
        <begin position="170"/>
        <end position="184"/>
    </location>
</feature>
<feature type="region of interest" description="Disordered" evidence="18">
    <location>
        <begin position="433"/>
        <end position="491"/>
    </location>
</feature>
<dbReference type="Pfam" id="PF00097">
    <property type="entry name" value="zf-C3HC4"/>
    <property type="match status" value="1"/>
</dbReference>
<name>A0A077RCW8_9BASI</name>
<feature type="domain" description="RING-type" evidence="19">
    <location>
        <begin position="34"/>
        <end position="77"/>
    </location>
</feature>
<evidence type="ECO:0000256" key="16">
    <source>
        <dbReference type="ARBA" id="ARBA00031783"/>
    </source>
</evidence>
<feature type="region of interest" description="Disordered" evidence="18">
    <location>
        <begin position="117"/>
        <end position="189"/>
    </location>
</feature>
<evidence type="ECO:0000256" key="8">
    <source>
        <dbReference type="ARBA" id="ARBA00022723"/>
    </source>
</evidence>
<evidence type="ECO:0000256" key="14">
    <source>
        <dbReference type="ARBA" id="ARBA00023204"/>
    </source>
</evidence>
<dbReference type="PANTHER" id="PTHR14134:SF2">
    <property type="entry name" value="E3 UBIQUITIN-PROTEIN LIGASE RAD18"/>
    <property type="match status" value="1"/>
</dbReference>
<dbReference type="SMART" id="SM00184">
    <property type="entry name" value="RING"/>
    <property type="match status" value="1"/>
</dbReference>
<dbReference type="InterPro" id="IPR039577">
    <property type="entry name" value="Rad18"/>
</dbReference>
<evidence type="ECO:0000256" key="3">
    <source>
        <dbReference type="ARBA" id="ARBA00004906"/>
    </source>
</evidence>
<feature type="region of interest" description="Disordered" evidence="18">
    <location>
        <begin position="281"/>
        <end position="304"/>
    </location>
</feature>
<evidence type="ECO:0000256" key="5">
    <source>
        <dbReference type="ARBA" id="ARBA00012483"/>
    </source>
</evidence>
<sequence length="491" mass="53856">MQASVAALMDDVTDPSDWKKDFAILRNLDASLRCDLCFDVYTSPVSIKSCNHTFCSTCIRTHINQSGNSGSFCPKCRQTKAYDSELIPQPVLEVTAVEWKSARSFLALLQNQHRQHHARQSTSLAADPSNIAGPSIAKRPQTELNGIQASEGPSRASSPRRSKRIKIDVRSSTLKPTAGSQSSPLMIDDDDEDLINATDDERDAAVPSRARRACDDGDSDGDYVEGACLNHGVKDASSNASDRELKADDLVECPICSHTFTVNALNRHLDSARCYAGFPRPSAEDRGLAPKPTKTTSSWFTRGSTSLTSANDGGAIMANEKKLVRPQYNLKSDRDIRKLLDDAGLPTSGDREKMVERHRQWVNLWNSNLDSTRERRSAPQLRKELAVNERAKYSAKDHSAYVDRQKTSWVKSNKSQFDHLIQTAKMGALRDKKLRDAAPSSEDATDPHLAASNNLRHDSSELEPHVITSSPAMPEAPPDATTTVGTVGADA</sequence>
<evidence type="ECO:0000313" key="21">
    <source>
        <dbReference type="EMBL" id="CDI57191.1"/>
    </source>
</evidence>
<keyword evidence="15" id="KW-0539">Nucleus</keyword>
<evidence type="ECO:0000256" key="11">
    <source>
        <dbReference type="ARBA" id="ARBA00022786"/>
    </source>
</evidence>
<feature type="domain" description="SAP" evidence="20">
    <location>
        <begin position="328"/>
        <end position="362"/>
    </location>
</feature>
<keyword evidence="10 17" id="KW-0863">Zinc-finger</keyword>
<dbReference type="GO" id="GO:0006513">
    <property type="term" value="P:protein monoubiquitination"/>
    <property type="evidence" value="ECO:0007669"/>
    <property type="project" value="InterPro"/>
</dbReference>
<comment type="catalytic activity">
    <reaction evidence="1">
        <text>S-ubiquitinyl-[E2 ubiquitin-conjugating enzyme]-L-cysteine + [acceptor protein]-L-lysine = [E2 ubiquitin-conjugating enzyme]-L-cysteine + N(6)-ubiquitinyl-[acceptor protein]-L-lysine.</text>
        <dbReference type="EC" id="2.3.2.27"/>
    </reaction>
</comment>
<feature type="compositionally biased region" description="Low complexity" evidence="18">
    <location>
        <begin position="478"/>
        <end position="491"/>
    </location>
</feature>
<dbReference type="EC" id="2.3.2.27" evidence="5"/>
<comment type="pathway">
    <text evidence="3">Protein modification; protein ubiquitination.</text>
</comment>
<organism evidence="21">
    <name type="scientific">Melanopsichium pennsylvanicum 4</name>
    <dbReference type="NCBI Taxonomy" id="1398559"/>
    <lineage>
        <taxon>Eukaryota</taxon>
        <taxon>Fungi</taxon>
        <taxon>Dikarya</taxon>
        <taxon>Basidiomycota</taxon>
        <taxon>Ustilaginomycotina</taxon>
        <taxon>Ustilaginomycetes</taxon>
        <taxon>Ustilaginales</taxon>
        <taxon>Ustilaginaceae</taxon>
        <taxon>Melanopsichium</taxon>
    </lineage>
</organism>
<feature type="compositionally biased region" description="Polar residues" evidence="18">
    <location>
        <begin position="293"/>
        <end position="304"/>
    </location>
</feature>